<dbReference type="PRINTS" id="PR00080">
    <property type="entry name" value="SDRFAMILY"/>
</dbReference>
<evidence type="ECO:0000313" key="6">
    <source>
        <dbReference type="Proteomes" id="UP000077519"/>
    </source>
</evidence>
<keyword evidence="2" id="KW-0560">Oxidoreductase</keyword>
<dbReference type="NCBIfam" id="TIGR03971">
    <property type="entry name" value="SDR_subfam_1"/>
    <property type="match status" value="1"/>
</dbReference>
<dbReference type="InterPro" id="IPR023985">
    <property type="entry name" value="SDR_subfam_1"/>
</dbReference>
<sequence>MQDLTGKVALVTGAARGQGRSHATFLAEAGADVIVLDICKQVETVPYPTATPEDLDDTVKAIEKFDRRAVRVECDVRDSAAVTAAVDTAVLELGRLDFAVLNAGVCEITAAQSITPAEWNTVVGTNLSGAFFSAQAAMKHIIAGERGGAMVFVGSASTLTPVESMAHYIASKHGVVGLTKALAKELARHQIRVNVVHPTNCDTPMIQNSMIYDLFAPDVAEPTRASVEPVFSTLAALDTPWVDPSDISNAVLYLLGDSGRYVTGTELEITAGYPLL</sequence>
<comment type="caution">
    <text evidence="5">The sequence shown here is derived from an EMBL/GenBank/DDBJ whole genome shotgun (WGS) entry which is preliminary data.</text>
</comment>
<evidence type="ECO:0000256" key="3">
    <source>
        <dbReference type="ARBA" id="ARBA00023027"/>
    </source>
</evidence>
<evidence type="ECO:0000256" key="4">
    <source>
        <dbReference type="RuleBase" id="RU000363"/>
    </source>
</evidence>
<dbReference type="GO" id="GO:0016491">
    <property type="term" value="F:oxidoreductase activity"/>
    <property type="evidence" value="ECO:0007669"/>
    <property type="project" value="UniProtKB-KW"/>
</dbReference>
<dbReference type="NCBIfam" id="NF009467">
    <property type="entry name" value="PRK12826.1-3"/>
    <property type="match status" value="1"/>
</dbReference>
<reference evidence="5 6" key="1">
    <citation type="submission" date="2016-03" db="EMBL/GenBank/DDBJ databases">
        <title>Genome sequence of Rhodococcus kyotonensis KB10.</title>
        <authorList>
            <person name="Jeong H."/>
            <person name="Hong C.E."/>
            <person name="Jo S.H."/>
            <person name="Park J.M."/>
        </authorList>
    </citation>
    <scope>NUCLEOTIDE SEQUENCE [LARGE SCALE GENOMIC DNA]</scope>
    <source>
        <strain evidence="5 6">KB10</strain>
    </source>
</reference>
<protein>
    <submittedName>
        <fullName evidence="5">3-ketoacyl-ACP reductase</fullName>
    </submittedName>
</protein>
<organism evidence="5 6">
    <name type="scientific">Rhodococcoides kyotonense</name>
    <dbReference type="NCBI Taxonomy" id="398843"/>
    <lineage>
        <taxon>Bacteria</taxon>
        <taxon>Bacillati</taxon>
        <taxon>Actinomycetota</taxon>
        <taxon>Actinomycetes</taxon>
        <taxon>Mycobacteriales</taxon>
        <taxon>Nocardiaceae</taxon>
        <taxon>Rhodococcoides</taxon>
    </lineage>
</organism>
<dbReference type="PANTHER" id="PTHR43180">
    <property type="entry name" value="3-OXOACYL-(ACYL-CARRIER-PROTEIN) REDUCTASE (AFU_ORTHOLOGUE AFUA_6G11210)"/>
    <property type="match status" value="1"/>
</dbReference>
<dbReference type="AlphaFoldDB" id="A0A177Y6S8"/>
<dbReference type="EMBL" id="LVHI01000040">
    <property type="protein sequence ID" value="OAK51204.1"/>
    <property type="molecule type" value="Genomic_DNA"/>
</dbReference>
<gene>
    <name evidence="5" type="ORF">A3K89_13395</name>
</gene>
<dbReference type="Proteomes" id="UP000077519">
    <property type="component" value="Unassembled WGS sequence"/>
</dbReference>
<dbReference type="RefSeq" id="WP_068431811.1">
    <property type="nucleotide sequence ID" value="NZ_LVHI01000040.1"/>
</dbReference>
<dbReference type="CDD" id="cd05233">
    <property type="entry name" value="SDR_c"/>
    <property type="match status" value="1"/>
</dbReference>
<keyword evidence="3" id="KW-0520">NAD</keyword>
<proteinExistence type="inferred from homology"/>
<keyword evidence="6" id="KW-1185">Reference proteome</keyword>
<evidence type="ECO:0000256" key="1">
    <source>
        <dbReference type="ARBA" id="ARBA00006484"/>
    </source>
</evidence>
<evidence type="ECO:0000256" key="2">
    <source>
        <dbReference type="ARBA" id="ARBA00023002"/>
    </source>
</evidence>
<dbReference type="Gene3D" id="3.40.50.720">
    <property type="entry name" value="NAD(P)-binding Rossmann-like Domain"/>
    <property type="match status" value="1"/>
</dbReference>
<dbReference type="InterPro" id="IPR002347">
    <property type="entry name" value="SDR_fam"/>
</dbReference>
<dbReference type="InterPro" id="IPR036291">
    <property type="entry name" value="NAD(P)-bd_dom_sf"/>
</dbReference>
<evidence type="ECO:0000313" key="5">
    <source>
        <dbReference type="EMBL" id="OAK51204.1"/>
    </source>
</evidence>
<name>A0A177Y6S8_9NOCA</name>
<dbReference type="SUPFAM" id="SSF51735">
    <property type="entry name" value="NAD(P)-binding Rossmann-fold domains"/>
    <property type="match status" value="1"/>
</dbReference>
<dbReference type="FunFam" id="3.40.50.720:FF:000084">
    <property type="entry name" value="Short-chain dehydrogenase reductase"/>
    <property type="match status" value="1"/>
</dbReference>
<dbReference type="PANTHER" id="PTHR43180:SF66">
    <property type="entry name" value="SHORT-CHAIN DEHYDROGENASE_REDUCTASE FAMILY PROTEIN"/>
    <property type="match status" value="1"/>
</dbReference>
<accession>A0A177Y6S8</accession>
<dbReference type="Pfam" id="PF00106">
    <property type="entry name" value="adh_short"/>
    <property type="match status" value="1"/>
</dbReference>
<dbReference type="PRINTS" id="PR00081">
    <property type="entry name" value="GDHRDH"/>
</dbReference>
<comment type="similarity">
    <text evidence="1 4">Belongs to the short-chain dehydrogenases/reductases (SDR) family.</text>
</comment>